<evidence type="ECO:0000256" key="2">
    <source>
        <dbReference type="SAM" id="Phobius"/>
    </source>
</evidence>
<sequence>MKAQTYRSMNIHRMLKVTEDMTADCSDPPFSTSKCILRSAAALTSARVPSGKWLRRPTAALTLASSRLHTSTQSRWRLPTVRKACAISLLTSARSGRGVWRKAALKGGSTERNESRRSNRNNTLTRVLESQRPANLSAQQGAHQPLPCMQTWTLWMLLTSDPSWRSLQCLPLSKRPSHDNSRRLRPIPTAQRRKGLMACLRMSSVITIIIISSTITGPFIQVEHLRLTTLGN</sequence>
<keyword evidence="2" id="KW-1133">Transmembrane helix</keyword>
<gene>
    <name evidence="3" type="primary">PPUP9740</name>
</gene>
<keyword evidence="2" id="KW-0472">Membrane</keyword>
<evidence type="ECO:0000313" key="3">
    <source>
        <dbReference type="EMBL" id="JAO03675.1"/>
    </source>
</evidence>
<name>A0A0S7EKF7_9TELE</name>
<organism evidence="3">
    <name type="scientific">Poeciliopsis prolifica</name>
    <name type="common">blackstripe livebearer</name>
    <dbReference type="NCBI Taxonomy" id="188132"/>
    <lineage>
        <taxon>Eukaryota</taxon>
        <taxon>Metazoa</taxon>
        <taxon>Chordata</taxon>
        <taxon>Craniata</taxon>
        <taxon>Vertebrata</taxon>
        <taxon>Euteleostomi</taxon>
        <taxon>Actinopterygii</taxon>
        <taxon>Neopterygii</taxon>
        <taxon>Teleostei</taxon>
        <taxon>Neoteleostei</taxon>
        <taxon>Acanthomorphata</taxon>
        <taxon>Ovalentaria</taxon>
        <taxon>Atherinomorphae</taxon>
        <taxon>Cyprinodontiformes</taxon>
        <taxon>Poeciliidae</taxon>
        <taxon>Poeciliinae</taxon>
        <taxon>Poeciliopsis</taxon>
    </lineage>
</organism>
<protein>
    <submittedName>
        <fullName evidence="3">PPUP9740</fullName>
    </submittedName>
</protein>
<feature type="non-terminal residue" evidence="3">
    <location>
        <position position="232"/>
    </location>
</feature>
<proteinExistence type="predicted"/>
<evidence type="ECO:0000256" key="1">
    <source>
        <dbReference type="SAM" id="MobiDB-lite"/>
    </source>
</evidence>
<feature type="region of interest" description="Disordered" evidence="1">
    <location>
        <begin position="103"/>
        <end position="122"/>
    </location>
</feature>
<dbReference type="AlphaFoldDB" id="A0A0S7EKF7"/>
<accession>A0A0S7EKF7</accession>
<dbReference type="EMBL" id="GBYX01478015">
    <property type="protein sequence ID" value="JAO03675.1"/>
    <property type="molecule type" value="Transcribed_RNA"/>
</dbReference>
<feature type="transmembrane region" description="Helical" evidence="2">
    <location>
        <begin position="198"/>
        <end position="220"/>
    </location>
</feature>
<keyword evidence="2" id="KW-0812">Transmembrane</keyword>
<reference evidence="3" key="1">
    <citation type="submission" date="2014-12" db="EMBL/GenBank/DDBJ databases">
        <title>Parallel Evolution in Life History Adaptation Evident in the Tissue-Specific Poeciliopsis prolifica transcriptome.</title>
        <authorList>
            <person name="Jue N.K."/>
            <person name="Foley R.J."/>
            <person name="Obergfell C."/>
            <person name="Reznick D.N."/>
            <person name="O'Neill R.J."/>
            <person name="O'Neill M.J."/>
        </authorList>
    </citation>
    <scope>NUCLEOTIDE SEQUENCE</scope>
</reference>